<dbReference type="InterPro" id="IPR002379">
    <property type="entry name" value="ATPase_proteolipid_c-like_dom"/>
</dbReference>
<proteinExistence type="inferred from homology"/>
<feature type="transmembrane region" description="Helical" evidence="10">
    <location>
        <begin position="129"/>
        <end position="162"/>
    </location>
</feature>
<feature type="transmembrane region" description="Helical" evidence="10">
    <location>
        <begin position="169"/>
        <end position="194"/>
    </location>
</feature>
<feature type="transmembrane region" description="Helical" evidence="10">
    <location>
        <begin position="40"/>
        <end position="65"/>
    </location>
</feature>
<keyword evidence="7 10" id="KW-0472">Membrane</keyword>
<keyword evidence="13" id="KW-1185">Reference proteome</keyword>
<comment type="similarity">
    <text evidence="2 10">Belongs to the V-ATPase proteolipid subunit family.</text>
</comment>
<evidence type="ECO:0000259" key="11">
    <source>
        <dbReference type="Pfam" id="PF00137"/>
    </source>
</evidence>
<keyword evidence="5 10" id="KW-1133">Transmembrane helix</keyword>
<reference evidence="12 13" key="1">
    <citation type="submission" date="2022-01" db="EMBL/GenBank/DDBJ databases">
        <title>A chromosomal length assembly of Cordylochernes scorpioides.</title>
        <authorList>
            <person name="Zeh D."/>
            <person name="Zeh J."/>
        </authorList>
    </citation>
    <scope>NUCLEOTIDE SEQUENCE [LARGE SCALE GENOMIC DNA]</scope>
    <source>
        <strain evidence="12">IN4F17</strain>
        <tissue evidence="12">Whole Body</tissue>
    </source>
</reference>
<protein>
    <recommendedName>
        <fullName evidence="8">V-type proton ATPase 16 kDa proteolipid subunit c</fullName>
    </recommendedName>
    <alternativeName>
        <fullName evidence="9">Vacuolar proton pump 16 kDa proteolipid subunit c</fullName>
    </alternativeName>
</protein>
<evidence type="ECO:0000256" key="9">
    <source>
        <dbReference type="ARBA" id="ARBA00031057"/>
    </source>
</evidence>
<feature type="domain" description="V-ATPase proteolipid subunit C-like" evidence="11">
    <location>
        <begin position="46"/>
        <end position="105"/>
    </location>
</feature>
<keyword evidence="3 10" id="KW-0813">Transport</keyword>
<evidence type="ECO:0000256" key="7">
    <source>
        <dbReference type="ARBA" id="ARBA00023136"/>
    </source>
</evidence>
<evidence type="ECO:0000256" key="8">
    <source>
        <dbReference type="ARBA" id="ARBA00029494"/>
    </source>
</evidence>
<evidence type="ECO:0000256" key="1">
    <source>
        <dbReference type="ARBA" id="ARBA00004141"/>
    </source>
</evidence>
<dbReference type="EMBL" id="CP092864">
    <property type="protein sequence ID" value="UYV62370.1"/>
    <property type="molecule type" value="Genomic_DNA"/>
</dbReference>
<feature type="domain" description="V-ATPase proteolipid subunit C-like" evidence="11">
    <location>
        <begin position="135"/>
        <end position="194"/>
    </location>
</feature>
<comment type="subunit">
    <text evidence="10">V-ATPase is a heteromultimeric enzyme made up of two complexes: the ATP-hydrolytic V1 complex and the proton translocation V0 complex. The V1 complex consists of three catalytic AB heterodimers that form a heterohexamer, three peripheral stalks each consisting of EG heterodimers, one central rotor including subunits D and F, and the regulatory subunits C and H. The proton translocation complex V0 consists of the proton transport subunit a, a ring of proteolipid subunits c9c'', rotary subunit d, subunits e and f, and the accessory subunits.</text>
</comment>
<sequence length="204" mass="21070">MWMKTIGGLVGVYLLIGLSDMLGGRGPTVDIVWLLENISPYAMCGLGVALSIGLSVVGASIGIYLTGASIMGAGVKEPRIRNKNLISIIFSEAVGIYGIIVSLIMLTNLEMFGLEAAEQNFAMKAQNYMSGYIMLGAGLTAGIANLVCGWAVGAVGSGAAIADAANPVLFVRLLVVEIFASAIGLFGLIVAVILNSKVKMGNIV</sequence>
<evidence type="ECO:0000313" key="12">
    <source>
        <dbReference type="EMBL" id="UYV62370.1"/>
    </source>
</evidence>
<evidence type="ECO:0000256" key="5">
    <source>
        <dbReference type="ARBA" id="ARBA00022989"/>
    </source>
</evidence>
<keyword evidence="6 10" id="KW-0406">Ion transport</keyword>
<comment type="function">
    <text evidence="10">Proton-conducting pore forming of the V0 complex of vacuolar(H+)-ATPase (V-ATPase), a multisubunit enzyme composed of a peripheral complex (V1) that hydrolyzes ATP and a membrane integral complex (V0) that translocates protons. V-ATPase is responsible for acidifying and maintaining the pH of intracellular compartments and in some cell types, is targeted to the plasma membrane, where it is responsible for acidifying the extracellular environment.</text>
</comment>
<dbReference type="SUPFAM" id="SSF81333">
    <property type="entry name" value="F1F0 ATP synthase subunit C"/>
    <property type="match status" value="2"/>
</dbReference>
<evidence type="ECO:0000256" key="2">
    <source>
        <dbReference type="ARBA" id="ARBA00007296"/>
    </source>
</evidence>
<dbReference type="InterPro" id="IPR035921">
    <property type="entry name" value="F/V-ATP_Csub_sf"/>
</dbReference>
<accession>A0ABY6K564</accession>
<dbReference type="Gene3D" id="1.20.120.610">
    <property type="entry name" value="lithium bound rotor ring of v- atpase"/>
    <property type="match status" value="1"/>
</dbReference>
<dbReference type="PRINTS" id="PR00122">
    <property type="entry name" value="VACATPASE"/>
</dbReference>
<evidence type="ECO:0000313" key="13">
    <source>
        <dbReference type="Proteomes" id="UP001235939"/>
    </source>
</evidence>
<dbReference type="Pfam" id="PF00137">
    <property type="entry name" value="ATP-synt_C"/>
    <property type="match status" value="2"/>
</dbReference>
<evidence type="ECO:0000256" key="10">
    <source>
        <dbReference type="RuleBase" id="RU363060"/>
    </source>
</evidence>
<feature type="transmembrane region" description="Helical" evidence="10">
    <location>
        <begin position="85"/>
        <end position="109"/>
    </location>
</feature>
<comment type="subcellular location">
    <subcellularLocation>
        <location evidence="1">Membrane</location>
        <topology evidence="1">Multi-pass membrane protein</topology>
    </subcellularLocation>
</comment>
<keyword evidence="4 10" id="KW-0812">Transmembrane</keyword>
<evidence type="ECO:0000256" key="6">
    <source>
        <dbReference type="ARBA" id="ARBA00023065"/>
    </source>
</evidence>
<organism evidence="12 13">
    <name type="scientific">Cordylochernes scorpioides</name>
    <dbReference type="NCBI Taxonomy" id="51811"/>
    <lineage>
        <taxon>Eukaryota</taxon>
        <taxon>Metazoa</taxon>
        <taxon>Ecdysozoa</taxon>
        <taxon>Arthropoda</taxon>
        <taxon>Chelicerata</taxon>
        <taxon>Arachnida</taxon>
        <taxon>Pseudoscorpiones</taxon>
        <taxon>Cheliferoidea</taxon>
        <taxon>Chernetidae</taxon>
        <taxon>Cordylochernes</taxon>
    </lineage>
</organism>
<name>A0ABY6K564_9ARAC</name>
<dbReference type="PANTHER" id="PTHR10263">
    <property type="entry name" value="V-TYPE PROTON ATPASE PROTEOLIPID SUBUNIT"/>
    <property type="match status" value="1"/>
</dbReference>
<dbReference type="InterPro" id="IPR000245">
    <property type="entry name" value="ATPase_proteolipid_csu"/>
</dbReference>
<evidence type="ECO:0000256" key="3">
    <source>
        <dbReference type="ARBA" id="ARBA00022448"/>
    </source>
</evidence>
<dbReference type="Proteomes" id="UP001235939">
    <property type="component" value="Chromosome 02"/>
</dbReference>
<evidence type="ECO:0000256" key="4">
    <source>
        <dbReference type="ARBA" id="ARBA00022692"/>
    </source>
</evidence>
<dbReference type="CDD" id="cd18178">
    <property type="entry name" value="ATP-synt_Vo_c_ATP6F_rpt2"/>
    <property type="match status" value="1"/>
</dbReference>
<gene>
    <name evidence="12" type="ORF">LAZ67_2000317</name>
</gene>